<feature type="region of interest" description="Disordered" evidence="1">
    <location>
        <begin position="1"/>
        <end position="45"/>
    </location>
</feature>
<organism evidence="2 3">
    <name type="scientific">Gossypium laxum</name>
    <dbReference type="NCBI Taxonomy" id="34288"/>
    <lineage>
        <taxon>Eukaryota</taxon>
        <taxon>Viridiplantae</taxon>
        <taxon>Streptophyta</taxon>
        <taxon>Embryophyta</taxon>
        <taxon>Tracheophyta</taxon>
        <taxon>Spermatophyta</taxon>
        <taxon>Magnoliopsida</taxon>
        <taxon>eudicotyledons</taxon>
        <taxon>Gunneridae</taxon>
        <taxon>Pentapetalae</taxon>
        <taxon>rosids</taxon>
        <taxon>malvids</taxon>
        <taxon>Malvales</taxon>
        <taxon>Malvaceae</taxon>
        <taxon>Malvoideae</taxon>
        <taxon>Gossypium</taxon>
    </lineage>
</organism>
<sequence length="45" mass="5142">MKDEDAATAKKEMAARNPKENVGFIKPRQRHSWEPRNSSLGHPKP</sequence>
<proteinExistence type="predicted"/>
<dbReference type="EMBL" id="JABEZV010000007">
    <property type="protein sequence ID" value="MBA0715007.1"/>
    <property type="molecule type" value="Genomic_DNA"/>
</dbReference>
<feature type="compositionally biased region" description="Polar residues" evidence="1">
    <location>
        <begin position="35"/>
        <end position="45"/>
    </location>
</feature>
<feature type="compositionally biased region" description="Basic and acidic residues" evidence="1">
    <location>
        <begin position="1"/>
        <end position="19"/>
    </location>
</feature>
<evidence type="ECO:0000313" key="2">
    <source>
        <dbReference type="EMBL" id="MBA0715007.1"/>
    </source>
</evidence>
<accession>A0A7J8ZT69</accession>
<protein>
    <submittedName>
        <fullName evidence="2">Uncharacterized protein</fullName>
    </submittedName>
</protein>
<evidence type="ECO:0000256" key="1">
    <source>
        <dbReference type="SAM" id="MobiDB-lite"/>
    </source>
</evidence>
<dbReference type="AlphaFoldDB" id="A0A7J8ZT69"/>
<gene>
    <name evidence="2" type="ORF">Golax_013941</name>
</gene>
<reference evidence="2 3" key="1">
    <citation type="journal article" date="2019" name="Genome Biol. Evol.">
        <title>Insights into the evolution of the New World diploid cottons (Gossypium, subgenus Houzingenia) based on genome sequencing.</title>
        <authorList>
            <person name="Grover C.E."/>
            <person name="Arick M.A. 2nd"/>
            <person name="Thrash A."/>
            <person name="Conover J.L."/>
            <person name="Sanders W.S."/>
            <person name="Peterson D.G."/>
            <person name="Frelichowski J.E."/>
            <person name="Scheffler J.A."/>
            <person name="Scheffler B.E."/>
            <person name="Wendel J.F."/>
        </authorList>
    </citation>
    <scope>NUCLEOTIDE SEQUENCE [LARGE SCALE GENOMIC DNA]</scope>
    <source>
        <strain evidence="2">4</strain>
        <tissue evidence="2">Leaf</tissue>
    </source>
</reference>
<keyword evidence="3" id="KW-1185">Reference proteome</keyword>
<dbReference type="Proteomes" id="UP000593574">
    <property type="component" value="Unassembled WGS sequence"/>
</dbReference>
<evidence type="ECO:0000313" key="3">
    <source>
        <dbReference type="Proteomes" id="UP000593574"/>
    </source>
</evidence>
<name>A0A7J8ZT69_9ROSI</name>
<comment type="caution">
    <text evidence="2">The sequence shown here is derived from an EMBL/GenBank/DDBJ whole genome shotgun (WGS) entry which is preliminary data.</text>
</comment>